<comment type="caution">
    <text evidence="9">The sequence shown here is derived from an EMBL/GenBank/DDBJ whole genome shotgun (WGS) entry which is preliminary data.</text>
</comment>
<feature type="transmembrane region" description="Helical" evidence="7">
    <location>
        <begin position="301"/>
        <end position="320"/>
    </location>
</feature>
<keyword evidence="4 7" id="KW-1133">Transmembrane helix</keyword>
<keyword evidence="5 7" id="KW-0472">Membrane</keyword>
<dbReference type="PROSITE" id="PS00217">
    <property type="entry name" value="SUGAR_TRANSPORT_2"/>
    <property type="match status" value="1"/>
</dbReference>
<feature type="transmembrane region" description="Helical" evidence="7">
    <location>
        <begin position="64"/>
        <end position="83"/>
    </location>
</feature>
<accession>A0A840YXG9</accession>
<keyword evidence="6" id="KW-0813">Transport</keyword>
<dbReference type="SUPFAM" id="SSF103473">
    <property type="entry name" value="MFS general substrate transporter"/>
    <property type="match status" value="1"/>
</dbReference>
<evidence type="ECO:0000256" key="4">
    <source>
        <dbReference type="ARBA" id="ARBA00022989"/>
    </source>
</evidence>
<feature type="transmembrane region" description="Helical" evidence="7">
    <location>
        <begin position="264"/>
        <end position="286"/>
    </location>
</feature>
<gene>
    <name evidence="9" type="ORF">FHR23_001154</name>
</gene>
<dbReference type="Pfam" id="PF00083">
    <property type="entry name" value="Sugar_tr"/>
    <property type="match status" value="1"/>
</dbReference>
<feature type="transmembrane region" description="Helical" evidence="7">
    <location>
        <begin position="152"/>
        <end position="178"/>
    </location>
</feature>
<dbReference type="Proteomes" id="UP000554342">
    <property type="component" value="Unassembled WGS sequence"/>
</dbReference>
<evidence type="ECO:0000256" key="1">
    <source>
        <dbReference type="ARBA" id="ARBA00004141"/>
    </source>
</evidence>
<evidence type="ECO:0000259" key="8">
    <source>
        <dbReference type="PROSITE" id="PS50850"/>
    </source>
</evidence>
<dbReference type="InterPro" id="IPR005829">
    <property type="entry name" value="Sugar_transporter_CS"/>
</dbReference>
<feature type="transmembrane region" description="Helical" evidence="7">
    <location>
        <begin position="422"/>
        <end position="441"/>
    </location>
</feature>
<comment type="subcellular location">
    <subcellularLocation>
        <location evidence="1">Membrane</location>
        <topology evidence="1">Multi-pass membrane protein</topology>
    </subcellularLocation>
</comment>
<proteinExistence type="inferred from homology"/>
<feature type="transmembrane region" description="Helical" evidence="7">
    <location>
        <begin position="119"/>
        <end position="140"/>
    </location>
</feature>
<name>A0A840YXG9_9SPHN</name>
<dbReference type="GO" id="GO:0005351">
    <property type="term" value="F:carbohydrate:proton symporter activity"/>
    <property type="evidence" value="ECO:0007669"/>
    <property type="project" value="TreeGrafter"/>
</dbReference>
<reference evidence="9 10" key="1">
    <citation type="submission" date="2020-08" db="EMBL/GenBank/DDBJ databases">
        <title>Genomic Encyclopedia of Type Strains, Phase IV (KMG-IV): sequencing the most valuable type-strain genomes for metagenomic binning, comparative biology and taxonomic classification.</title>
        <authorList>
            <person name="Goeker M."/>
        </authorList>
    </citation>
    <scope>NUCLEOTIDE SEQUENCE [LARGE SCALE GENOMIC DNA]</scope>
    <source>
        <strain evidence="9 10">DSM 27203</strain>
    </source>
</reference>
<dbReference type="InterPro" id="IPR036259">
    <property type="entry name" value="MFS_trans_sf"/>
</dbReference>
<dbReference type="Gene3D" id="1.20.1250.20">
    <property type="entry name" value="MFS general substrate transporter like domains"/>
    <property type="match status" value="1"/>
</dbReference>
<keyword evidence="3 7" id="KW-0812">Transmembrane</keyword>
<feature type="transmembrane region" description="Helical" evidence="7">
    <location>
        <begin position="327"/>
        <end position="351"/>
    </location>
</feature>
<evidence type="ECO:0000313" key="10">
    <source>
        <dbReference type="Proteomes" id="UP000554342"/>
    </source>
</evidence>
<dbReference type="PROSITE" id="PS00216">
    <property type="entry name" value="SUGAR_TRANSPORT_1"/>
    <property type="match status" value="1"/>
</dbReference>
<sequence>MRGATDQERDSARKGQSTRNNGTILAAAIGTAALAGLLFGFDTAVIAGVTGDLTRLFALTPETLGVTVSAALWGTLIGALSAGKPGDSFGSRNSLRVLAAFYFVAGLGCALVSNWSAFLVFRFICGLAIGGSSVLAPVYIAEIAPARHRGLLVGLFQLMIVIGILVAYLSNAAIAGLIGDATAWRWKLGVTAAPALIFFILLFAIPDSPRWLMTRGRRDEADDALARIGLTPEAAAAELHRIEQALQRDPADEKLSWHRHRKPILLAISVAMFNQLAGINAVLYYLNDIFARAGSLSPDRQAILIGIANLVFTLVGMALIDRLGRKTLLLIGATGMVLCLGAAAAVLFGAIANAVMLPALIGFIAFFATSQGAVIWVYISEIFPTPIRARGSALGAGTHWLMNALIAGVFPVLVAWSPGAPFAIFAAAMVVQLLVVATFFPETRGVDLDLMAERMTA</sequence>
<dbReference type="NCBIfam" id="TIGR00879">
    <property type="entry name" value="SP"/>
    <property type="match status" value="1"/>
</dbReference>
<evidence type="ECO:0000256" key="7">
    <source>
        <dbReference type="SAM" id="Phobius"/>
    </source>
</evidence>
<dbReference type="RefSeq" id="WP_184001913.1">
    <property type="nucleotide sequence ID" value="NZ_BAABIF010000004.1"/>
</dbReference>
<dbReference type="PANTHER" id="PTHR48022">
    <property type="entry name" value="PLASTIDIC GLUCOSE TRANSPORTER 4"/>
    <property type="match status" value="1"/>
</dbReference>
<protein>
    <submittedName>
        <fullName evidence="9">Sugar porter (SP) family MFS transporter</fullName>
    </submittedName>
</protein>
<dbReference type="PROSITE" id="PS50850">
    <property type="entry name" value="MFS"/>
    <property type="match status" value="1"/>
</dbReference>
<dbReference type="InterPro" id="IPR020846">
    <property type="entry name" value="MFS_dom"/>
</dbReference>
<comment type="similarity">
    <text evidence="2 6">Belongs to the major facilitator superfamily. Sugar transporter (TC 2.A.1.1) family.</text>
</comment>
<dbReference type="PRINTS" id="PR00171">
    <property type="entry name" value="SUGRTRNSPORT"/>
</dbReference>
<evidence type="ECO:0000256" key="6">
    <source>
        <dbReference type="RuleBase" id="RU003346"/>
    </source>
</evidence>
<feature type="transmembrane region" description="Helical" evidence="7">
    <location>
        <begin position="95"/>
        <end position="113"/>
    </location>
</feature>
<keyword evidence="10" id="KW-1185">Reference proteome</keyword>
<dbReference type="PANTHER" id="PTHR48022:SF2">
    <property type="entry name" value="PLASTIDIC GLUCOSE TRANSPORTER 4"/>
    <property type="match status" value="1"/>
</dbReference>
<evidence type="ECO:0000313" key="9">
    <source>
        <dbReference type="EMBL" id="MBB5718247.1"/>
    </source>
</evidence>
<organism evidence="9 10">
    <name type="scientific">Stakelama sediminis</name>
    <dbReference type="NCBI Taxonomy" id="463200"/>
    <lineage>
        <taxon>Bacteria</taxon>
        <taxon>Pseudomonadati</taxon>
        <taxon>Pseudomonadota</taxon>
        <taxon>Alphaproteobacteria</taxon>
        <taxon>Sphingomonadales</taxon>
        <taxon>Sphingomonadaceae</taxon>
        <taxon>Stakelama</taxon>
    </lineage>
</organism>
<feature type="transmembrane region" description="Helical" evidence="7">
    <location>
        <begin position="184"/>
        <end position="205"/>
    </location>
</feature>
<feature type="domain" description="Major facilitator superfamily (MFS) profile" evidence="8">
    <location>
        <begin position="28"/>
        <end position="444"/>
    </location>
</feature>
<dbReference type="InterPro" id="IPR050360">
    <property type="entry name" value="MFS_Sugar_Transporters"/>
</dbReference>
<dbReference type="InterPro" id="IPR005828">
    <property type="entry name" value="MFS_sugar_transport-like"/>
</dbReference>
<dbReference type="EMBL" id="JACIJI010000001">
    <property type="protein sequence ID" value="MBB5718247.1"/>
    <property type="molecule type" value="Genomic_DNA"/>
</dbReference>
<evidence type="ECO:0000256" key="5">
    <source>
        <dbReference type="ARBA" id="ARBA00023136"/>
    </source>
</evidence>
<evidence type="ECO:0000256" key="2">
    <source>
        <dbReference type="ARBA" id="ARBA00010992"/>
    </source>
</evidence>
<dbReference type="GO" id="GO:0016020">
    <property type="term" value="C:membrane"/>
    <property type="evidence" value="ECO:0007669"/>
    <property type="project" value="UniProtKB-SubCell"/>
</dbReference>
<evidence type="ECO:0000256" key="3">
    <source>
        <dbReference type="ARBA" id="ARBA00022692"/>
    </source>
</evidence>
<dbReference type="AlphaFoldDB" id="A0A840YXG9"/>
<feature type="transmembrane region" description="Helical" evidence="7">
    <location>
        <begin position="357"/>
        <end position="379"/>
    </location>
</feature>
<dbReference type="InterPro" id="IPR003663">
    <property type="entry name" value="Sugar/inositol_transpt"/>
</dbReference>
<feature type="transmembrane region" description="Helical" evidence="7">
    <location>
        <begin position="21"/>
        <end position="44"/>
    </location>
</feature>
<feature type="transmembrane region" description="Helical" evidence="7">
    <location>
        <begin position="400"/>
        <end position="416"/>
    </location>
</feature>